<evidence type="ECO:0000313" key="1">
    <source>
        <dbReference type="EMBL" id="ANB16625.1"/>
    </source>
</evidence>
<evidence type="ECO:0000313" key="2">
    <source>
        <dbReference type="Proteomes" id="UP000076830"/>
    </source>
</evidence>
<dbReference type="KEGG" id="dko:I596_588"/>
<sequence length="528" mass="55265">MNTDSAQIRSDGLPMRHALARLGAGLVLMFCAVVATAQPKPIGPLTLPASEPELPNGANDYVYDRFFAVGGISVDRFAGTSNASYDGQKLVRLPGGDVVVAGLVPAGAGAQQLGLVRYSPSGRRVTWPAISAPFGHNANQYILYPNGAANSPRVTNVAAIAQRSGYIYVLVDDMYPDGLDKYRPAVVVFADTGRFVGWWFIHPDNDVYNNARDMAILGNSLTLLGGNSAGGWWTKFWSARFKIGADGTLSVDTGFGNGGASVFTLSSSAGGCGNAQIGGLCPITGIALDHAKGLTVPLAPKFYVAFTKKYDNSGDHDPCVARFNGNGSLDTGFNGGVACVAFDNGGNREDRAVALHTDYHTVIGGGGLSTVEDIYVTASVARDFSAGVGVLRMNSSGGLYSEFGTGGKIVFGGCGTGCTVNLGPTVPRAMARNGANLAVAGYWDPNLVDDPQLAVINATNGSFLSFRTMGIAYGDSIFADVVAGPNGGFTMAGWAKDETVGTWQRMYFTSQALPEGFSNDIIFRYGHE</sequence>
<dbReference type="EMBL" id="CP015249">
    <property type="protein sequence ID" value="ANB16625.1"/>
    <property type="molecule type" value="Genomic_DNA"/>
</dbReference>
<proteinExistence type="predicted"/>
<organism evidence="1 2">
    <name type="scientific">Dokdonella koreensis DS-123</name>
    <dbReference type="NCBI Taxonomy" id="1300342"/>
    <lineage>
        <taxon>Bacteria</taxon>
        <taxon>Pseudomonadati</taxon>
        <taxon>Pseudomonadota</taxon>
        <taxon>Gammaproteobacteria</taxon>
        <taxon>Lysobacterales</taxon>
        <taxon>Rhodanobacteraceae</taxon>
        <taxon>Dokdonella</taxon>
    </lineage>
</organism>
<dbReference type="STRING" id="1300342.I596_588"/>
<name>A0A167GJC1_9GAMM</name>
<dbReference type="RefSeq" id="WP_067643836.1">
    <property type="nucleotide sequence ID" value="NZ_CP015249.1"/>
</dbReference>
<keyword evidence="2" id="KW-1185">Reference proteome</keyword>
<accession>A0A167GJC1</accession>
<dbReference type="AlphaFoldDB" id="A0A167GJC1"/>
<dbReference type="Proteomes" id="UP000076830">
    <property type="component" value="Chromosome"/>
</dbReference>
<gene>
    <name evidence="1" type="ORF">I596_588</name>
</gene>
<protein>
    <submittedName>
        <fullName evidence="1">Uncharacterized protein</fullName>
    </submittedName>
</protein>
<reference evidence="1 2" key="1">
    <citation type="submission" date="2016-04" db="EMBL/GenBank/DDBJ databases">
        <title>Complete genome sequence of Dokdonella koreensis DS-123T.</title>
        <authorList>
            <person name="Kim J.F."/>
            <person name="Lee H."/>
            <person name="Kwak M.-J."/>
        </authorList>
    </citation>
    <scope>NUCLEOTIDE SEQUENCE [LARGE SCALE GENOMIC DNA]</scope>
    <source>
        <strain evidence="1 2">DS-123</strain>
    </source>
</reference>